<reference evidence="2 3" key="1">
    <citation type="submission" date="2020-02" db="EMBL/GenBank/DDBJ databases">
        <title>Comparative genomics of the hypocrealean fungal genus Beauvera.</title>
        <authorList>
            <person name="Showalter D.N."/>
            <person name="Bushley K.E."/>
            <person name="Rehner S.A."/>
        </authorList>
    </citation>
    <scope>NUCLEOTIDE SEQUENCE [LARGE SCALE GENOMIC DNA]</scope>
    <source>
        <strain evidence="2 3">ARSEF4384</strain>
    </source>
</reference>
<evidence type="ECO:0000313" key="2">
    <source>
        <dbReference type="EMBL" id="KAK8142703.1"/>
    </source>
</evidence>
<keyword evidence="3" id="KW-1185">Reference proteome</keyword>
<proteinExistence type="predicted"/>
<dbReference type="EMBL" id="JAAHCF010000628">
    <property type="protein sequence ID" value="KAK8142703.1"/>
    <property type="molecule type" value="Genomic_DNA"/>
</dbReference>
<organism evidence="2 3">
    <name type="scientific">Beauveria asiatica</name>
    <dbReference type="NCBI Taxonomy" id="1069075"/>
    <lineage>
        <taxon>Eukaryota</taxon>
        <taxon>Fungi</taxon>
        <taxon>Dikarya</taxon>
        <taxon>Ascomycota</taxon>
        <taxon>Pezizomycotina</taxon>
        <taxon>Sordariomycetes</taxon>
        <taxon>Hypocreomycetidae</taxon>
        <taxon>Hypocreales</taxon>
        <taxon>Cordycipitaceae</taxon>
        <taxon>Beauveria</taxon>
    </lineage>
</organism>
<name>A0AAW0RKI0_9HYPO</name>
<feature type="region of interest" description="Disordered" evidence="1">
    <location>
        <begin position="371"/>
        <end position="426"/>
    </location>
</feature>
<accession>A0AAW0RKI0</accession>
<sequence length="448" mass="49846">MFSESTHSFTHLMGQRPPFLTNPDATGIQPRDKWPVDKPRTRFNYVVEVRKCQQKNEWLASQINQNMFGDTASQAEVATKWAADLWQRWGIWNSEWEDYGPGAQDQWENGLPACLLAMELAWEIEHMATLRRPVDVSKLCWTKAPENDETPPLDWSWDLVVALAAERIFSRHRDVGFPSKIELATVAFRQDLKSLSGNLPEPVQKLVATVENWDDLRLPPGTQTEGRSIFGPIATYSKPSTLNADRAPDPFGLFKTGRLFGTSQQEASTQEAPGPSDSESEYEVLVKPLKPSRPRDPAWQTVRNCANWQDVQRFLGVSEEQARSMEANGACKPETGRPLFGVSHLEASPFQEAVVSTTESGRRLFGMSVQESSGRPVGEVRSPGNEEAVQESGRVVAEVRSPSNEQVLPKVGEQAGGQAGGARNSDIAAIAASLRAMRPRRRESRPQP</sequence>
<dbReference type="Proteomes" id="UP001397290">
    <property type="component" value="Unassembled WGS sequence"/>
</dbReference>
<feature type="region of interest" description="Disordered" evidence="1">
    <location>
        <begin position="263"/>
        <end position="284"/>
    </location>
</feature>
<evidence type="ECO:0000256" key="1">
    <source>
        <dbReference type="SAM" id="MobiDB-lite"/>
    </source>
</evidence>
<protein>
    <submittedName>
        <fullName evidence="2">Uncharacterized protein</fullName>
    </submittedName>
</protein>
<comment type="caution">
    <text evidence="2">The sequence shown here is derived from an EMBL/GenBank/DDBJ whole genome shotgun (WGS) entry which is preliminary data.</text>
</comment>
<feature type="non-terminal residue" evidence="2">
    <location>
        <position position="448"/>
    </location>
</feature>
<dbReference type="AlphaFoldDB" id="A0AAW0RKI0"/>
<evidence type="ECO:0000313" key="3">
    <source>
        <dbReference type="Proteomes" id="UP001397290"/>
    </source>
</evidence>
<gene>
    <name evidence="2" type="ORF">G3M48_008373</name>
</gene>